<evidence type="ECO:0000313" key="3">
    <source>
        <dbReference type="Proteomes" id="UP000427906"/>
    </source>
</evidence>
<dbReference type="Proteomes" id="UP000427906">
    <property type="component" value="Chromosome"/>
</dbReference>
<evidence type="ECO:0000313" key="2">
    <source>
        <dbReference type="EMBL" id="BBO66912.1"/>
    </source>
</evidence>
<keyword evidence="3" id="KW-1185">Reference proteome</keyword>
<reference evidence="2 3" key="1">
    <citation type="submission" date="2019-11" db="EMBL/GenBank/DDBJ databases">
        <title>Comparative genomics of hydrocarbon-degrading Desulfosarcina strains.</title>
        <authorList>
            <person name="Watanabe M."/>
            <person name="Kojima H."/>
            <person name="Fukui M."/>
        </authorList>
    </citation>
    <scope>NUCLEOTIDE SEQUENCE [LARGE SCALE GENOMIC DNA]</scope>
    <source>
        <strain evidence="2 3">PL12</strain>
    </source>
</reference>
<dbReference type="InterPro" id="IPR058813">
    <property type="entry name" value="DNA-SBD_ScoMcrA"/>
</dbReference>
<name>A0A5K7YBY1_9BACT</name>
<dbReference type="Pfam" id="PF26340">
    <property type="entry name" value="DNA-SBD_ScoMcrA"/>
    <property type="match status" value="1"/>
</dbReference>
<gene>
    <name evidence="2" type="ORF">DSCA_08420</name>
</gene>
<sequence>MFARGGRLVALADVDRDLRKLLEGFGPTRKSHHPEYPFWRLRHDGLWELTNAGKVVSRRGNTDARKSELLKHDVHGGFPQEVYDALRRDSRQKSGRAALCN</sequence>
<dbReference type="AlphaFoldDB" id="A0A5K7YBY1"/>
<dbReference type="KEGG" id="dalk:DSCA_08420"/>
<proteinExistence type="predicted"/>
<organism evidence="2 3">
    <name type="scientific">Desulfosarcina alkanivorans</name>
    <dbReference type="NCBI Taxonomy" id="571177"/>
    <lineage>
        <taxon>Bacteria</taxon>
        <taxon>Pseudomonadati</taxon>
        <taxon>Thermodesulfobacteriota</taxon>
        <taxon>Desulfobacteria</taxon>
        <taxon>Desulfobacterales</taxon>
        <taxon>Desulfosarcinaceae</taxon>
        <taxon>Desulfosarcina</taxon>
    </lineage>
</organism>
<accession>A0A5K7YBY1</accession>
<dbReference type="EMBL" id="AP021874">
    <property type="protein sequence ID" value="BBO66912.1"/>
    <property type="molecule type" value="Genomic_DNA"/>
</dbReference>
<feature type="domain" description="ScoMcrA-like DNA sulfur-binding" evidence="1">
    <location>
        <begin position="4"/>
        <end position="92"/>
    </location>
</feature>
<evidence type="ECO:0000259" key="1">
    <source>
        <dbReference type="Pfam" id="PF26340"/>
    </source>
</evidence>
<protein>
    <recommendedName>
        <fullName evidence="1">ScoMcrA-like DNA sulfur-binding domain-containing protein</fullName>
    </recommendedName>
</protein>